<feature type="chain" id="PRO_5020805666" description="Lipoprotein" evidence="1">
    <location>
        <begin position="24"/>
        <end position="178"/>
    </location>
</feature>
<comment type="caution">
    <text evidence="2">The sequence shown here is derived from an EMBL/GenBank/DDBJ whole genome shotgun (WGS) entry which is preliminary data.</text>
</comment>
<keyword evidence="3" id="KW-1185">Reference proteome</keyword>
<sequence>MIKFVKVSLLFSLLLLFSCPSDDEDACTKTIIVQFEQTISGPSGITFIPEITQEVPCDFPEPEVVEPIDQGNALTNFSYEVISFVFTPDTGNNTSRLQFEIKLNNENDFVVKGVPVLTIDSDNIQFSTSYSNDAIAPCYEIQANSSCNHTYDKETPLDPNLGPPPSKFDLVSVKYVLK</sequence>
<evidence type="ECO:0000313" key="3">
    <source>
        <dbReference type="Proteomes" id="UP000291142"/>
    </source>
</evidence>
<accession>A0A4Q9FI89</accession>
<gene>
    <name evidence="2" type="ORF">EYD45_05900</name>
</gene>
<evidence type="ECO:0000256" key="1">
    <source>
        <dbReference type="SAM" id="SignalP"/>
    </source>
</evidence>
<name>A0A4Q9FI89_9FLAO</name>
<organism evidence="2 3">
    <name type="scientific">Hyunsoonleella flava</name>
    <dbReference type="NCBI Taxonomy" id="2527939"/>
    <lineage>
        <taxon>Bacteria</taxon>
        <taxon>Pseudomonadati</taxon>
        <taxon>Bacteroidota</taxon>
        <taxon>Flavobacteriia</taxon>
        <taxon>Flavobacteriales</taxon>
        <taxon>Flavobacteriaceae</taxon>
    </lineage>
</organism>
<evidence type="ECO:0008006" key="4">
    <source>
        <dbReference type="Google" id="ProtNLM"/>
    </source>
</evidence>
<proteinExistence type="predicted"/>
<feature type="signal peptide" evidence="1">
    <location>
        <begin position="1"/>
        <end position="23"/>
    </location>
</feature>
<dbReference type="AlphaFoldDB" id="A0A4Q9FI89"/>
<dbReference type="EMBL" id="SIRT01000003">
    <property type="protein sequence ID" value="TBN04792.1"/>
    <property type="molecule type" value="Genomic_DNA"/>
</dbReference>
<dbReference type="PROSITE" id="PS51257">
    <property type="entry name" value="PROKAR_LIPOPROTEIN"/>
    <property type="match status" value="1"/>
</dbReference>
<dbReference type="Proteomes" id="UP000291142">
    <property type="component" value="Unassembled WGS sequence"/>
</dbReference>
<keyword evidence="1" id="KW-0732">Signal</keyword>
<protein>
    <recommendedName>
        <fullName evidence="4">Lipoprotein</fullName>
    </recommendedName>
</protein>
<reference evidence="2 3" key="1">
    <citation type="submission" date="2019-02" db="EMBL/GenBank/DDBJ databases">
        <title>Hyunsoonleella sp., isolated from marine sediment.</title>
        <authorList>
            <person name="Liu B.-T."/>
        </authorList>
    </citation>
    <scope>NUCLEOTIDE SEQUENCE [LARGE SCALE GENOMIC DNA]</scope>
    <source>
        <strain evidence="2 3">T58</strain>
    </source>
</reference>
<dbReference type="OrthoDB" id="1357614at2"/>
<dbReference type="RefSeq" id="WP_130963522.1">
    <property type="nucleotide sequence ID" value="NZ_SIRT01000003.1"/>
</dbReference>
<evidence type="ECO:0000313" key="2">
    <source>
        <dbReference type="EMBL" id="TBN04792.1"/>
    </source>
</evidence>